<feature type="compositionally biased region" description="Acidic residues" evidence="6">
    <location>
        <begin position="377"/>
        <end position="393"/>
    </location>
</feature>
<dbReference type="InterPro" id="IPR049326">
    <property type="entry name" value="Rhodopsin_dom_fungi"/>
</dbReference>
<feature type="region of interest" description="Disordered" evidence="6">
    <location>
        <begin position="312"/>
        <end position="364"/>
    </location>
</feature>
<comment type="subcellular location">
    <subcellularLocation>
        <location evidence="1">Membrane</location>
        <topology evidence="1">Multi-pass membrane protein</topology>
    </subcellularLocation>
</comment>
<feature type="transmembrane region" description="Helical" evidence="7">
    <location>
        <begin position="87"/>
        <end position="110"/>
    </location>
</feature>
<dbReference type="EMBL" id="CAWUHB010000032">
    <property type="protein sequence ID" value="CAK7225184.1"/>
    <property type="molecule type" value="Genomic_DNA"/>
</dbReference>
<feature type="transmembrane region" description="Helical" evidence="7">
    <location>
        <begin position="204"/>
        <end position="229"/>
    </location>
</feature>
<gene>
    <name evidence="9" type="ORF">SCUCBS95973_005775</name>
</gene>
<dbReference type="PANTHER" id="PTHR33048:SF42">
    <property type="entry name" value="INTEGRAL MEMBRANE PROTEIN"/>
    <property type="match status" value="1"/>
</dbReference>
<evidence type="ECO:0000256" key="2">
    <source>
        <dbReference type="ARBA" id="ARBA00022692"/>
    </source>
</evidence>
<evidence type="ECO:0000256" key="1">
    <source>
        <dbReference type="ARBA" id="ARBA00004141"/>
    </source>
</evidence>
<comment type="similarity">
    <text evidence="5">Belongs to the SAT4 family.</text>
</comment>
<dbReference type="PANTHER" id="PTHR33048">
    <property type="entry name" value="PTH11-LIKE INTEGRAL MEMBRANE PROTEIN (AFU_ORTHOLOGUE AFUA_5G11245)"/>
    <property type="match status" value="1"/>
</dbReference>
<evidence type="ECO:0000313" key="10">
    <source>
        <dbReference type="Proteomes" id="UP001642405"/>
    </source>
</evidence>
<sequence>MDDSLETRGPYINASVWTLQTLAGLFLGLRIYCKIFRHRGLWFDDYFLISAWVLLAVSAASTSRNVALGFGHHFGDFPNDNLEKYGIFSILSGFFSILSAVCSKTSFAITLLRLTDGWLKRVIWAIIISMNILMPLSALFLFVSCNPPAKSWNKALPGKCWPNNVSVIYGIVVGAYSSGCDLALALLPWRILMQFRMYRREKIGVALAMSMGVFACGTGIAKCVMLPLLGSSDFTYDGAPFVVWGFAECAVSIMAASIPSLRALVNEIRGAPQFIQRMVPSLRISPTHAPSKRPDDISDATTVSTPGLGIYDTFSNPPAYNQPGDNNNNNNNSNERSSVGLSFPASGSAAMSSPRHQSSDKSMSILDKSGLSRAEVVVEEYTEAGDPVGEQDIEMGTRRHSYNMQNVAG</sequence>
<keyword evidence="3 7" id="KW-1133">Transmembrane helix</keyword>
<evidence type="ECO:0000256" key="7">
    <source>
        <dbReference type="SAM" id="Phobius"/>
    </source>
</evidence>
<proteinExistence type="inferred from homology"/>
<feature type="domain" description="Rhodopsin" evidence="8">
    <location>
        <begin position="29"/>
        <end position="266"/>
    </location>
</feature>
<evidence type="ECO:0000259" key="8">
    <source>
        <dbReference type="Pfam" id="PF20684"/>
    </source>
</evidence>
<feature type="transmembrane region" description="Helical" evidence="7">
    <location>
        <begin position="241"/>
        <end position="265"/>
    </location>
</feature>
<feature type="compositionally biased region" description="Polar residues" evidence="6">
    <location>
        <begin position="349"/>
        <end position="362"/>
    </location>
</feature>
<feature type="transmembrane region" description="Helical" evidence="7">
    <location>
        <begin position="45"/>
        <end position="67"/>
    </location>
</feature>
<evidence type="ECO:0000256" key="3">
    <source>
        <dbReference type="ARBA" id="ARBA00022989"/>
    </source>
</evidence>
<keyword evidence="2 7" id="KW-0812">Transmembrane</keyword>
<reference evidence="9 10" key="1">
    <citation type="submission" date="2024-01" db="EMBL/GenBank/DDBJ databases">
        <authorList>
            <person name="Allen C."/>
            <person name="Tagirdzhanova G."/>
        </authorList>
    </citation>
    <scope>NUCLEOTIDE SEQUENCE [LARGE SCALE GENOMIC DNA]</scope>
</reference>
<accession>A0ABP0BZR9</accession>
<name>A0ABP0BZR9_9PEZI</name>
<dbReference type="Pfam" id="PF20684">
    <property type="entry name" value="Fung_rhodopsin"/>
    <property type="match status" value="1"/>
</dbReference>
<keyword evidence="4 7" id="KW-0472">Membrane</keyword>
<feature type="region of interest" description="Disordered" evidence="6">
    <location>
        <begin position="377"/>
        <end position="409"/>
    </location>
</feature>
<feature type="transmembrane region" description="Helical" evidence="7">
    <location>
        <begin position="12"/>
        <end position="33"/>
    </location>
</feature>
<feature type="transmembrane region" description="Helical" evidence="7">
    <location>
        <begin position="167"/>
        <end position="192"/>
    </location>
</feature>
<dbReference type="InterPro" id="IPR052337">
    <property type="entry name" value="SAT4-like"/>
</dbReference>
<feature type="transmembrane region" description="Helical" evidence="7">
    <location>
        <begin position="122"/>
        <end position="143"/>
    </location>
</feature>
<keyword evidence="10" id="KW-1185">Reference proteome</keyword>
<comment type="caution">
    <text evidence="9">The sequence shown here is derived from an EMBL/GenBank/DDBJ whole genome shotgun (WGS) entry which is preliminary data.</text>
</comment>
<evidence type="ECO:0000256" key="6">
    <source>
        <dbReference type="SAM" id="MobiDB-lite"/>
    </source>
</evidence>
<organism evidence="9 10">
    <name type="scientific">Sporothrix curviconia</name>
    <dbReference type="NCBI Taxonomy" id="1260050"/>
    <lineage>
        <taxon>Eukaryota</taxon>
        <taxon>Fungi</taxon>
        <taxon>Dikarya</taxon>
        <taxon>Ascomycota</taxon>
        <taxon>Pezizomycotina</taxon>
        <taxon>Sordariomycetes</taxon>
        <taxon>Sordariomycetidae</taxon>
        <taxon>Ophiostomatales</taxon>
        <taxon>Ophiostomataceae</taxon>
        <taxon>Sporothrix</taxon>
    </lineage>
</organism>
<evidence type="ECO:0000313" key="9">
    <source>
        <dbReference type="EMBL" id="CAK7225184.1"/>
    </source>
</evidence>
<evidence type="ECO:0000256" key="5">
    <source>
        <dbReference type="ARBA" id="ARBA00038359"/>
    </source>
</evidence>
<feature type="compositionally biased region" description="Polar residues" evidence="6">
    <location>
        <begin position="313"/>
        <end position="325"/>
    </location>
</feature>
<evidence type="ECO:0000256" key="4">
    <source>
        <dbReference type="ARBA" id="ARBA00023136"/>
    </source>
</evidence>
<dbReference type="Proteomes" id="UP001642405">
    <property type="component" value="Unassembled WGS sequence"/>
</dbReference>
<protein>
    <recommendedName>
        <fullName evidence="8">Rhodopsin domain-containing protein</fullName>
    </recommendedName>
</protein>